<evidence type="ECO:0000313" key="1">
    <source>
        <dbReference type="EMBL" id="KAF4115281.1"/>
    </source>
</evidence>
<name>A0A7J6D7Y3_9TELE</name>
<gene>
    <name evidence="1" type="ORF">G5714_002770</name>
</gene>
<evidence type="ECO:0000313" key="2">
    <source>
        <dbReference type="Proteomes" id="UP000579812"/>
    </source>
</evidence>
<accession>A0A7J6D7Y3</accession>
<organism evidence="1 2">
    <name type="scientific">Onychostoma macrolepis</name>
    <dbReference type="NCBI Taxonomy" id="369639"/>
    <lineage>
        <taxon>Eukaryota</taxon>
        <taxon>Metazoa</taxon>
        <taxon>Chordata</taxon>
        <taxon>Craniata</taxon>
        <taxon>Vertebrata</taxon>
        <taxon>Euteleostomi</taxon>
        <taxon>Actinopterygii</taxon>
        <taxon>Neopterygii</taxon>
        <taxon>Teleostei</taxon>
        <taxon>Ostariophysi</taxon>
        <taxon>Cypriniformes</taxon>
        <taxon>Cyprinidae</taxon>
        <taxon>Acrossocheilinae</taxon>
        <taxon>Onychostoma</taxon>
    </lineage>
</organism>
<dbReference type="Proteomes" id="UP000579812">
    <property type="component" value="Unassembled WGS sequence"/>
</dbReference>
<keyword evidence="2" id="KW-1185">Reference proteome</keyword>
<protein>
    <submittedName>
        <fullName evidence="1">Uncharacterized protein</fullName>
    </submittedName>
</protein>
<reference evidence="1 2" key="1">
    <citation type="submission" date="2020-04" db="EMBL/GenBank/DDBJ databases">
        <title>Chromosome-level genome assembly of a cyprinid fish Onychostoma macrolepis by integration of Nanopore Sequencing, Bionano and Hi-C technology.</title>
        <authorList>
            <person name="Wang D."/>
        </authorList>
    </citation>
    <scope>NUCLEOTIDE SEQUENCE [LARGE SCALE GENOMIC DNA]</scope>
    <source>
        <strain evidence="1">SWU-2019</strain>
        <tissue evidence="1">Muscle</tissue>
    </source>
</reference>
<dbReference type="EMBL" id="JAAMOB010000003">
    <property type="protein sequence ID" value="KAF4115281.1"/>
    <property type="molecule type" value="Genomic_DNA"/>
</dbReference>
<comment type="caution">
    <text evidence="1">The sequence shown here is derived from an EMBL/GenBank/DDBJ whole genome shotgun (WGS) entry which is preliminary data.</text>
</comment>
<dbReference type="AlphaFoldDB" id="A0A7J6D7Y3"/>
<sequence length="128" mass="14297">MDMTHSEFSSILYEAFPKMECLRGGWMLYKATGGCGIRRLNVIPPYSEGYTGSQIKSASASGKTMLYVVPLQEELDLNPLPNDARELKKMPKATCQMCHKSMPLQMLALHIQVCKSNDTTSSNEEVMD</sequence>
<proteinExistence type="predicted"/>